<accession>A0A1A9UIA9</accession>
<reference evidence="2" key="1">
    <citation type="submission" date="2020-05" db="UniProtKB">
        <authorList>
            <consortium name="EnsemblMetazoa"/>
        </authorList>
    </citation>
    <scope>IDENTIFICATION</scope>
    <source>
        <strain evidence="2">TTRI</strain>
    </source>
</reference>
<dbReference type="EnsemblMetazoa" id="GAUT005803-RA">
    <property type="protein sequence ID" value="GAUT005803-PA"/>
    <property type="gene ID" value="GAUT005803"/>
</dbReference>
<sequence length="169" mass="18227">MSVRASSALPMDSSDDSMDSQLRSQGSRIGTPNIMVSDVQMDAQRDFCAAIVADSLNELAHSSSVCVKSVTKQQTTVTLCIGKLPTCTVDISGSASGIMPSALAKKADGSTLEGDYKVSPNPTDRLQKMCRFLLLFLASFQAAVLKHQQILKLNSLNEIKRKNVVENFL</sequence>
<dbReference type="Proteomes" id="UP000078200">
    <property type="component" value="Unassembled WGS sequence"/>
</dbReference>
<dbReference type="VEuPathDB" id="VectorBase:GAUT005803"/>
<evidence type="ECO:0000313" key="3">
    <source>
        <dbReference type="Proteomes" id="UP000078200"/>
    </source>
</evidence>
<evidence type="ECO:0000313" key="2">
    <source>
        <dbReference type="EnsemblMetazoa" id="GAUT005803-PA"/>
    </source>
</evidence>
<proteinExistence type="predicted"/>
<organism evidence="2 3">
    <name type="scientific">Glossina austeni</name>
    <name type="common">Savannah tsetse fly</name>
    <dbReference type="NCBI Taxonomy" id="7395"/>
    <lineage>
        <taxon>Eukaryota</taxon>
        <taxon>Metazoa</taxon>
        <taxon>Ecdysozoa</taxon>
        <taxon>Arthropoda</taxon>
        <taxon>Hexapoda</taxon>
        <taxon>Insecta</taxon>
        <taxon>Pterygota</taxon>
        <taxon>Neoptera</taxon>
        <taxon>Endopterygota</taxon>
        <taxon>Diptera</taxon>
        <taxon>Brachycera</taxon>
        <taxon>Muscomorpha</taxon>
        <taxon>Hippoboscoidea</taxon>
        <taxon>Glossinidae</taxon>
        <taxon>Glossina</taxon>
    </lineage>
</organism>
<keyword evidence="3" id="KW-1185">Reference proteome</keyword>
<feature type="compositionally biased region" description="Polar residues" evidence="1">
    <location>
        <begin position="21"/>
        <end position="30"/>
    </location>
</feature>
<dbReference type="AlphaFoldDB" id="A0A1A9UIA9"/>
<evidence type="ECO:0000256" key="1">
    <source>
        <dbReference type="SAM" id="MobiDB-lite"/>
    </source>
</evidence>
<feature type="region of interest" description="Disordered" evidence="1">
    <location>
        <begin position="1"/>
        <end position="31"/>
    </location>
</feature>
<protein>
    <submittedName>
        <fullName evidence="2">Uncharacterized protein</fullName>
    </submittedName>
</protein>
<name>A0A1A9UIA9_GLOAU</name>